<gene>
    <name evidence="1" type="ORF">AOC36_02160</name>
</gene>
<organism evidence="1 2">
    <name type="scientific">Erysipelothrix larvae</name>
    <dbReference type="NCBI Taxonomy" id="1514105"/>
    <lineage>
        <taxon>Bacteria</taxon>
        <taxon>Bacillati</taxon>
        <taxon>Bacillota</taxon>
        <taxon>Erysipelotrichia</taxon>
        <taxon>Erysipelotrichales</taxon>
        <taxon>Erysipelotrichaceae</taxon>
        <taxon>Erysipelothrix</taxon>
    </lineage>
</organism>
<dbReference type="STRING" id="1514105.AOC36_02160"/>
<evidence type="ECO:0000313" key="2">
    <source>
        <dbReference type="Proteomes" id="UP000063781"/>
    </source>
</evidence>
<accession>A0A0X8GYM7</accession>
<reference evidence="1 2" key="1">
    <citation type="submission" date="2015-10" db="EMBL/GenBank/DDBJ databases">
        <title>Erysipelothrix larvae sp. LV19 isolated from the larval gut of the rhinoceros beetle, Trypoxylus dichotomus.</title>
        <authorList>
            <person name="Lim S."/>
            <person name="Kim B.-C."/>
        </authorList>
    </citation>
    <scope>NUCLEOTIDE SEQUENCE [LARGE SCALE GENOMIC DNA]</scope>
    <source>
        <strain evidence="1 2">LV19</strain>
    </source>
</reference>
<name>A0A0X8GYM7_9FIRM</name>
<dbReference type="RefSeq" id="WP_067630773.1">
    <property type="nucleotide sequence ID" value="NZ_CP013213.1"/>
</dbReference>
<keyword evidence="2" id="KW-1185">Reference proteome</keyword>
<proteinExistence type="predicted"/>
<dbReference type="EMBL" id="CP013213">
    <property type="protein sequence ID" value="AMC92829.1"/>
    <property type="molecule type" value="Genomic_DNA"/>
</dbReference>
<dbReference type="AlphaFoldDB" id="A0A0X8GYM7"/>
<dbReference type="KEGG" id="erl:AOC36_02160"/>
<dbReference type="Proteomes" id="UP000063781">
    <property type="component" value="Chromosome"/>
</dbReference>
<protein>
    <submittedName>
        <fullName evidence="1">Uncharacterized protein</fullName>
    </submittedName>
</protein>
<sequence length="92" mass="10734">MLFHTKVFETRDERLFQEICTKLDSNKVHYKVKTVDTNNNPEEDLGVKSTLRWAGSSEPPLHETHPVINNYMIFVKKEIEDSVSKILTSKRT</sequence>
<evidence type="ECO:0000313" key="1">
    <source>
        <dbReference type="EMBL" id="AMC92829.1"/>
    </source>
</evidence>